<dbReference type="EMBL" id="JAVHNS010000017">
    <property type="protein sequence ID" value="KAK6332576.1"/>
    <property type="molecule type" value="Genomic_DNA"/>
</dbReference>
<name>A0AAV9U1C1_9PEZI</name>
<protein>
    <submittedName>
        <fullName evidence="3">Uncharacterized protein</fullName>
    </submittedName>
</protein>
<dbReference type="AlphaFoldDB" id="A0AAV9U1C1"/>
<evidence type="ECO:0000256" key="1">
    <source>
        <dbReference type="SAM" id="MobiDB-lite"/>
    </source>
</evidence>
<evidence type="ECO:0000313" key="3">
    <source>
        <dbReference type="EMBL" id="KAK6332576.1"/>
    </source>
</evidence>
<gene>
    <name evidence="3" type="ORF">TWF730_004236</name>
</gene>
<feature type="region of interest" description="Disordered" evidence="1">
    <location>
        <begin position="221"/>
        <end position="261"/>
    </location>
</feature>
<keyword evidence="2" id="KW-0812">Transmembrane</keyword>
<sequence length="261" mass="30242">MDFYVLLLVVVQPRSWVILRHLVYLWKKPVQLSTGDDEDSPLLRLSQMQAVKTEQRPPPHGAALEFWQSMRSVGKLLSIENYLALITEDWDNRRNTILKHYRKNGEIFKNSTTLWRDEVISWYLKTIWYAKARIRAVVAAEDSAEYFYARSERDGDDMLLESELDQFSWCSRVLLEHKDFSNISVFGFVASLAVMISIYIASYLRGWKKFLQTHVSTKAPSRAMNSRPEDAQSSQDMGAGGYSDDNRYHFRMPNSRAPASA</sequence>
<keyword evidence="4" id="KW-1185">Reference proteome</keyword>
<accession>A0AAV9U1C1</accession>
<proteinExistence type="predicted"/>
<feature type="transmembrane region" description="Helical" evidence="2">
    <location>
        <begin position="183"/>
        <end position="204"/>
    </location>
</feature>
<keyword evidence="2" id="KW-0472">Membrane</keyword>
<evidence type="ECO:0000313" key="4">
    <source>
        <dbReference type="Proteomes" id="UP001373714"/>
    </source>
</evidence>
<dbReference type="Proteomes" id="UP001373714">
    <property type="component" value="Unassembled WGS sequence"/>
</dbReference>
<keyword evidence="2" id="KW-1133">Transmembrane helix</keyword>
<organism evidence="3 4">
    <name type="scientific">Orbilia blumenaviensis</name>
    <dbReference type="NCBI Taxonomy" id="1796055"/>
    <lineage>
        <taxon>Eukaryota</taxon>
        <taxon>Fungi</taxon>
        <taxon>Dikarya</taxon>
        <taxon>Ascomycota</taxon>
        <taxon>Pezizomycotina</taxon>
        <taxon>Orbiliomycetes</taxon>
        <taxon>Orbiliales</taxon>
        <taxon>Orbiliaceae</taxon>
        <taxon>Orbilia</taxon>
    </lineage>
</organism>
<comment type="caution">
    <text evidence="3">The sequence shown here is derived from an EMBL/GenBank/DDBJ whole genome shotgun (WGS) entry which is preliminary data.</text>
</comment>
<reference evidence="3 4" key="1">
    <citation type="submission" date="2019-10" db="EMBL/GenBank/DDBJ databases">
        <authorList>
            <person name="Palmer J.M."/>
        </authorList>
    </citation>
    <scope>NUCLEOTIDE SEQUENCE [LARGE SCALE GENOMIC DNA]</scope>
    <source>
        <strain evidence="3 4">TWF730</strain>
    </source>
</reference>
<evidence type="ECO:0000256" key="2">
    <source>
        <dbReference type="SAM" id="Phobius"/>
    </source>
</evidence>